<evidence type="ECO:0000313" key="8">
    <source>
        <dbReference type="EMBL" id="QHI69970.1"/>
    </source>
</evidence>
<evidence type="ECO:0000256" key="1">
    <source>
        <dbReference type="ARBA" id="ARBA00011073"/>
    </source>
</evidence>
<dbReference type="Gene3D" id="2.60.120.380">
    <property type="match status" value="1"/>
</dbReference>
<dbReference type="PROSITE" id="PS00138">
    <property type="entry name" value="SUBTILASE_SER"/>
    <property type="match status" value="1"/>
</dbReference>
<name>A0A6P1M5W0_9BACT</name>
<feature type="signal peptide" evidence="6">
    <location>
        <begin position="1"/>
        <end position="30"/>
    </location>
</feature>
<dbReference type="InterPro" id="IPR015500">
    <property type="entry name" value="Peptidase_S8_subtilisin-rel"/>
</dbReference>
<keyword evidence="4 5" id="KW-0720">Serine protease</keyword>
<sequence>MNEMTQKQRNTLKSIAMCSVFLWMLPSSFADQKSRFAEFPSERAAFAEQLASEARTRRAEAEAWAKSNHVPVRVDDGRQLREIVAIRNGKPLYIKTLNADAAISTAANLVRQTVPYSLDGSGIKIGIWDGGSVLTTHQEFGSRITNKNSADSHYHATHVGGTIAALGVVSSAKGMAPAISVDSYDWTSDYSEMTSAAATAPGESATRIYLSNHSYGYYTGWEYEWNETSSAYEWVFYGFDEFGQYNTYARDLDKLISDAQYYLPFWSAGNDRNDDGDGPEPGDGEYKNGYDNISFSGIAKNVMTVGAVYDAVSGGSRSTGNAGMTVFSSWGPADDGRIKPDIVANGYGLYSCDNDNNSDYAYMSGTSMSSPNACGSAALLVEYYKELFAGGAMFASTLKGLIIHTADDLGNAGPDYKFGWGLMNTKAAADLLKDVAENGTQRIVEDLLTSGDMSDTYTIASTGIEPLKVTLCWTDQAGLSTTASDDRTPDLVNDLDLKVIDPNGGTNYPYKLSYANPTGIATTDSENSVDNVEQVYIENPVAGQYTVLIDCDEALYDNHPSPNSGGDQTYSLLISGIPSDSDGDGISDQWENLYFSSSTGAVATADTDGDGADNLTEYISGCNPTNPDSVFEVTSFSPPVTNSEGVIITWNPVEGRVYNVDLNNSLLLGSFTNISGDLPYPANSYTDRVERTDEQIFYRIGVRLDQ</sequence>
<dbReference type="InterPro" id="IPR008979">
    <property type="entry name" value="Galactose-bd-like_sf"/>
</dbReference>
<feature type="active site" description="Charge relay system" evidence="5">
    <location>
        <position position="129"/>
    </location>
</feature>
<dbReference type="InterPro" id="IPR051048">
    <property type="entry name" value="Peptidase_S8/S53_subtilisin"/>
</dbReference>
<evidence type="ECO:0000256" key="6">
    <source>
        <dbReference type="SAM" id="SignalP"/>
    </source>
</evidence>
<feature type="domain" description="Peptidase S8/S53" evidence="7">
    <location>
        <begin position="122"/>
        <end position="421"/>
    </location>
</feature>
<keyword evidence="3 5" id="KW-0378">Hydrolase</keyword>
<dbReference type="PANTHER" id="PTHR43399:SF4">
    <property type="entry name" value="CELL WALL-ASSOCIATED PROTEASE"/>
    <property type="match status" value="1"/>
</dbReference>
<dbReference type="Proteomes" id="UP000464954">
    <property type="component" value="Chromosome"/>
</dbReference>
<dbReference type="PRINTS" id="PR00723">
    <property type="entry name" value="SUBTILISIN"/>
</dbReference>
<dbReference type="CDD" id="cd04842">
    <property type="entry name" value="Peptidases_S8_Kp43_protease"/>
    <property type="match status" value="1"/>
</dbReference>
<feature type="chain" id="PRO_5027060231" evidence="6">
    <location>
        <begin position="31"/>
        <end position="706"/>
    </location>
</feature>
<evidence type="ECO:0000256" key="3">
    <source>
        <dbReference type="ARBA" id="ARBA00022801"/>
    </source>
</evidence>
<evidence type="ECO:0000313" key="9">
    <source>
        <dbReference type="Proteomes" id="UP000464954"/>
    </source>
</evidence>
<dbReference type="GO" id="GO:0006508">
    <property type="term" value="P:proteolysis"/>
    <property type="evidence" value="ECO:0007669"/>
    <property type="project" value="UniProtKB-KW"/>
</dbReference>
<protein>
    <submittedName>
        <fullName evidence="8">S8 family serine peptidase</fullName>
    </submittedName>
</protein>
<feature type="active site" description="Charge relay system" evidence="5">
    <location>
        <position position="155"/>
    </location>
</feature>
<dbReference type="PROSITE" id="PS51892">
    <property type="entry name" value="SUBTILASE"/>
    <property type="match status" value="1"/>
</dbReference>
<keyword evidence="9" id="KW-1185">Reference proteome</keyword>
<comment type="similarity">
    <text evidence="1 5">Belongs to the peptidase S8 family.</text>
</comment>
<proteinExistence type="inferred from homology"/>
<evidence type="ECO:0000259" key="7">
    <source>
        <dbReference type="Pfam" id="PF00082"/>
    </source>
</evidence>
<gene>
    <name evidence="8" type="ORF">GT409_11075</name>
</gene>
<dbReference type="AlphaFoldDB" id="A0A6P1M5W0"/>
<organism evidence="8 9">
    <name type="scientific">Tichowtungia aerotolerans</name>
    <dbReference type="NCBI Taxonomy" id="2697043"/>
    <lineage>
        <taxon>Bacteria</taxon>
        <taxon>Pseudomonadati</taxon>
        <taxon>Kiritimatiellota</taxon>
        <taxon>Tichowtungiia</taxon>
        <taxon>Tichowtungiales</taxon>
        <taxon>Tichowtungiaceae</taxon>
        <taxon>Tichowtungia</taxon>
    </lineage>
</organism>
<dbReference type="Gene3D" id="3.40.50.200">
    <property type="entry name" value="Peptidase S8/S53 domain"/>
    <property type="match status" value="1"/>
</dbReference>
<dbReference type="GO" id="GO:0004252">
    <property type="term" value="F:serine-type endopeptidase activity"/>
    <property type="evidence" value="ECO:0007669"/>
    <property type="project" value="UniProtKB-UniRule"/>
</dbReference>
<evidence type="ECO:0000256" key="2">
    <source>
        <dbReference type="ARBA" id="ARBA00022670"/>
    </source>
</evidence>
<dbReference type="InterPro" id="IPR036852">
    <property type="entry name" value="Peptidase_S8/S53_dom_sf"/>
</dbReference>
<accession>A0A6P1M5W0</accession>
<dbReference type="InterPro" id="IPR023828">
    <property type="entry name" value="Peptidase_S8_Ser-AS"/>
</dbReference>
<dbReference type="SUPFAM" id="SSF49785">
    <property type="entry name" value="Galactose-binding domain-like"/>
    <property type="match status" value="1"/>
</dbReference>
<evidence type="ECO:0000256" key="4">
    <source>
        <dbReference type="ARBA" id="ARBA00022825"/>
    </source>
</evidence>
<dbReference type="InterPro" id="IPR034058">
    <property type="entry name" value="TagA/B/C/D_pept_dom"/>
</dbReference>
<evidence type="ECO:0000256" key="5">
    <source>
        <dbReference type="PROSITE-ProRule" id="PRU01240"/>
    </source>
</evidence>
<keyword evidence="6" id="KW-0732">Signal</keyword>
<dbReference type="InterPro" id="IPR000209">
    <property type="entry name" value="Peptidase_S8/S53_dom"/>
</dbReference>
<keyword evidence="2 5" id="KW-0645">Protease</keyword>
<reference evidence="8 9" key="1">
    <citation type="submission" date="2020-01" db="EMBL/GenBank/DDBJ databases">
        <title>Ponticoccus aerotolerans gen. nov., sp. nov., an anaerobic bacterium and proposal of Ponticoccusceae fam. nov., Ponticoccusles ord. nov. and Ponticoccuse classis nov. in the phylum Kiritimatiellaeota.</title>
        <authorList>
            <person name="Zhou L.Y."/>
            <person name="Du Z.J."/>
        </authorList>
    </citation>
    <scope>NUCLEOTIDE SEQUENCE [LARGE SCALE GENOMIC DNA]</scope>
    <source>
        <strain evidence="8 9">S-5007</strain>
    </source>
</reference>
<dbReference type="PANTHER" id="PTHR43399">
    <property type="entry name" value="SUBTILISIN-RELATED"/>
    <property type="match status" value="1"/>
</dbReference>
<dbReference type="KEGG" id="taer:GT409_11075"/>
<dbReference type="Pfam" id="PF00082">
    <property type="entry name" value="Peptidase_S8"/>
    <property type="match status" value="1"/>
</dbReference>
<dbReference type="EMBL" id="CP047593">
    <property type="protein sequence ID" value="QHI69970.1"/>
    <property type="molecule type" value="Genomic_DNA"/>
</dbReference>
<dbReference type="SUPFAM" id="SSF52743">
    <property type="entry name" value="Subtilisin-like"/>
    <property type="match status" value="1"/>
</dbReference>
<feature type="active site" description="Charge relay system" evidence="5">
    <location>
        <position position="367"/>
    </location>
</feature>